<sequence length="124" mass="13762">MADKLFLEQVVDINLALLANQVDAVSLNQEAAINWQGTIVVDADGINQYTLAAPLAGVAKYAGSHPYTYHVVQQRLNVENAKLKNFADDDALYVDRAMRRILAADNYEIVQPIANQADFKLSWL</sequence>
<keyword evidence="2" id="KW-1185">Reference proteome</keyword>
<evidence type="ECO:0000313" key="2">
    <source>
        <dbReference type="Proteomes" id="UP000030643"/>
    </source>
</evidence>
<name>A0A069CTX4_WEIOS</name>
<reference evidence="2" key="1">
    <citation type="journal article" date="2014" name="Genome Announc.">
        <title>Draft genome sequence of Weissella oryzae SG25T, isolated from fermented rice grains.</title>
        <authorList>
            <person name="Tanizawa Y."/>
            <person name="Fujisawa T."/>
            <person name="Mochizuki T."/>
            <person name="Kaminuma E."/>
            <person name="Suzuki Y."/>
            <person name="Nakamura Y."/>
            <person name="Tohno M."/>
        </authorList>
    </citation>
    <scope>NUCLEOTIDE SEQUENCE [LARGE SCALE GENOMIC DNA]</scope>
    <source>
        <strain evidence="2">DSM 25784 / JCM 18191 / LMG 30913 / SG25</strain>
    </source>
</reference>
<keyword evidence="1" id="KW-0808">Transferase</keyword>
<dbReference type="Proteomes" id="UP000030643">
    <property type="component" value="Unassembled WGS sequence"/>
</dbReference>
<gene>
    <name evidence="1" type="ORF">WOSG25_080770</name>
</gene>
<dbReference type="RefSeq" id="WP_027699250.1">
    <property type="nucleotide sequence ID" value="NZ_DF820491.1"/>
</dbReference>
<dbReference type="AlphaFoldDB" id="A0A069CTX4"/>
<protein>
    <submittedName>
        <fullName evidence="1">Two-component histidine kinase</fullName>
    </submittedName>
</protein>
<dbReference type="GO" id="GO:0016301">
    <property type="term" value="F:kinase activity"/>
    <property type="evidence" value="ECO:0007669"/>
    <property type="project" value="UniProtKB-KW"/>
</dbReference>
<dbReference type="EMBL" id="DF820491">
    <property type="protein sequence ID" value="GAK31245.1"/>
    <property type="molecule type" value="Genomic_DNA"/>
</dbReference>
<evidence type="ECO:0000313" key="1">
    <source>
        <dbReference type="EMBL" id="GAK31245.1"/>
    </source>
</evidence>
<proteinExistence type="predicted"/>
<organism evidence="1 2">
    <name type="scientific">Weissella oryzae (strain DSM 25784 / JCM 18191 / LMG 30913 / SG25)</name>
    <dbReference type="NCBI Taxonomy" id="1329250"/>
    <lineage>
        <taxon>Bacteria</taxon>
        <taxon>Bacillati</taxon>
        <taxon>Bacillota</taxon>
        <taxon>Bacilli</taxon>
        <taxon>Lactobacillales</taxon>
        <taxon>Lactobacillaceae</taxon>
        <taxon>Weissella</taxon>
    </lineage>
</organism>
<keyword evidence="1" id="KW-0418">Kinase</keyword>
<accession>A0A069CTX4</accession>